<comment type="caution">
    <text evidence="2">The sequence shown here is derived from an EMBL/GenBank/DDBJ whole genome shotgun (WGS) entry which is preliminary data.</text>
</comment>
<feature type="region of interest" description="Disordered" evidence="1">
    <location>
        <begin position="34"/>
        <end position="61"/>
    </location>
</feature>
<feature type="non-terminal residue" evidence="2">
    <location>
        <position position="61"/>
    </location>
</feature>
<gene>
    <name evidence="2" type="ORF">LARSCL_LOCUS21721</name>
</gene>
<evidence type="ECO:0000313" key="3">
    <source>
        <dbReference type="Proteomes" id="UP001497382"/>
    </source>
</evidence>
<dbReference type="Proteomes" id="UP001497382">
    <property type="component" value="Unassembled WGS sequence"/>
</dbReference>
<keyword evidence="3" id="KW-1185">Reference proteome</keyword>
<evidence type="ECO:0000256" key="1">
    <source>
        <dbReference type="SAM" id="MobiDB-lite"/>
    </source>
</evidence>
<accession>A0AAV2BXC6</accession>
<sequence length="61" mass="6895">MSQNIIEIYDSSSDESLELPDLMDIFFPHITGEAETTEDTNKDYLRSLPIQVPEVSSTTTE</sequence>
<name>A0AAV2BXC6_9ARAC</name>
<proteinExistence type="predicted"/>
<reference evidence="2 3" key="1">
    <citation type="submission" date="2024-04" db="EMBL/GenBank/DDBJ databases">
        <authorList>
            <person name="Rising A."/>
            <person name="Reimegard J."/>
            <person name="Sonavane S."/>
            <person name="Akerstrom W."/>
            <person name="Nylinder S."/>
            <person name="Hedman E."/>
            <person name="Kallberg Y."/>
        </authorList>
    </citation>
    <scope>NUCLEOTIDE SEQUENCE [LARGE SCALE GENOMIC DNA]</scope>
</reference>
<dbReference type="AlphaFoldDB" id="A0AAV2BXC6"/>
<organism evidence="2 3">
    <name type="scientific">Larinioides sclopetarius</name>
    <dbReference type="NCBI Taxonomy" id="280406"/>
    <lineage>
        <taxon>Eukaryota</taxon>
        <taxon>Metazoa</taxon>
        <taxon>Ecdysozoa</taxon>
        <taxon>Arthropoda</taxon>
        <taxon>Chelicerata</taxon>
        <taxon>Arachnida</taxon>
        <taxon>Araneae</taxon>
        <taxon>Araneomorphae</taxon>
        <taxon>Entelegynae</taxon>
        <taxon>Araneoidea</taxon>
        <taxon>Araneidae</taxon>
        <taxon>Larinioides</taxon>
    </lineage>
</organism>
<dbReference type="EMBL" id="CAXIEN010000532">
    <property type="protein sequence ID" value="CAL1300064.1"/>
    <property type="molecule type" value="Genomic_DNA"/>
</dbReference>
<protein>
    <submittedName>
        <fullName evidence="2">Uncharacterized protein</fullName>
    </submittedName>
</protein>
<evidence type="ECO:0000313" key="2">
    <source>
        <dbReference type="EMBL" id="CAL1300064.1"/>
    </source>
</evidence>